<feature type="compositionally biased region" description="Low complexity" evidence="1">
    <location>
        <begin position="242"/>
        <end position="261"/>
    </location>
</feature>
<feature type="region of interest" description="Disordered" evidence="1">
    <location>
        <begin position="215"/>
        <end position="265"/>
    </location>
</feature>
<dbReference type="HOGENOM" id="CLU_764542_0_0_7"/>
<feature type="compositionally biased region" description="Basic residues" evidence="1">
    <location>
        <begin position="152"/>
        <end position="168"/>
    </location>
</feature>
<proteinExistence type="predicted"/>
<reference evidence="3 4" key="1">
    <citation type="journal article" date="2010" name="Stand. Genomic Sci.">
        <title>Complete genome sequence of Haliangium ochraceum type strain (SMP-2).</title>
        <authorList>
            <consortium name="US DOE Joint Genome Institute (JGI-PGF)"/>
            <person name="Ivanova N."/>
            <person name="Daum C."/>
            <person name="Lang E."/>
            <person name="Abt B."/>
            <person name="Kopitz M."/>
            <person name="Saunders E."/>
            <person name="Lapidus A."/>
            <person name="Lucas S."/>
            <person name="Glavina Del Rio T."/>
            <person name="Nolan M."/>
            <person name="Tice H."/>
            <person name="Copeland A."/>
            <person name="Cheng J.F."/>
            <person name="Chen F."/>
            <person name="Bruce D."/>
            <person name="Goodwin L."/>
            <person name="Pitluck S."/>
            <person name="Mavromatis K."/>
            <person name="Pati A."/>
            <person name="Mikhailova N."/>
            <person name="Chen A."/>
            <person name="Palaniappan K."/>
            <person name="Land M."/>
            <person name="Hauser L."/>
            <person name="Chang Y.J."/>
            <person name="Jeffries C.D."/>
            <person name="Detter J.C."/>
            <person name="Brettin T."/>
            <person name="Rohde M."/>
            <person name="Goker M."/>
            <person name="Bristow J."/>
            <person name="Markowitz V."/>
            <person name="Eisen J.A."/>
            <person name="Hugenholtz P."/>
            <person name="Kyrpides N.C."/>
            <person name="Klenk H.P."/>
        </authorList>
    </citation>
    <scope>NUCLEOTIDE SEQUENCE [LARGE SCALE GENOMIC DNA]</scope>
    <source>
        <strain evidence="4">DSM 14365 / CIP 107738 / JCM 11303 / AJ 13395 / SMP-2</strain>
    </source>
</reference>
<dbReference type="Proteomes" id="UP000001880">
    <property type="component" value="Chromosome"/>
</dbReference>
<dbReference type="eggNOG" id="COG2801">
    <property type="taxonomic scope" value="Bacteria"/>
</dbReference>
<evidence type="ECO:0000313" key="4">
    <source>
        <dbReference type="Proteomes" id="UP000001880"/>
    </source>
</evidence>
<name>D0LRX9_HALO1</name>
<accession>D0LRX9</accession>
<keyword evidence="2" id="KW-0812">Transmembrane</keyword>
<sequence>MSDARPHTQIPWAMYPVYILWIAISGWVYREQSKLIEYLQAENRALPRWPSRRCLPWLFHSSSLPSPPPTRIGGPCRVGTRKHTPAEETATGLRRSRDTRAGGGALRRAAARRRGCIWTSASAQRHGWAAEAAGAVRRAARQKRGTMERPQSKKKQTQVARRPRRRGRWVPRGRLIAGRDFPEFLQQAVLLSGSLRQAARKLRVSYSTLRGWLGRRCDEPSETSATCSPDTWPQYAPNSTWRPSTSRGSAASSTRSSTGSDGAERWPSELEVAFHGERAAQRSERGEVSAHDVPPKRDRRDPQRRVPMMGGSEFAAHFRAERQSSAQALLSRTMPCEHRRTGERVPRENPRAGAGDRVCPRG</sequence>
<feature type="region of interest" description="Disordered" evidence="1">
    <location>
        <begin position="140"/>
        <end position="168"/>
    </location>
</feature>
<feature type="region of interest" description="Disordered" evidence="1">
    <location>
        <begin position="66"/>
        <end position="106"/>
    </location>
</feature>
<keyword evidence="2" id="KW-0472">Membrane</keyword>
<feature type="compositionally biased region" description="Basic and acidic residues" evidence="1">
    <location>
        <begin position="335"/>
        <end position="350"/>
    </location>
</feature>
<protein>
    <submittedName>
        <fullName evidence="3">Uncharacterized protein</fullName>
    </submittedName>
</protein>
<dbReference type="EMBL" id="CP001804">
    <property type="protein sequence ID" value="ACY13676.1"/>
    <property type="molecule type" value="Genomic_DNA"/>
</dbReference>
<feature type="compositionally biased region" description="Basic and acidic residues" evidence="1">
    <location>
        <begin position="277"/>
        <end position="304"/>
    </location>
</feature>
<keyword evidence="4" id="KW-1185">Reference proteome</keyword>
<gene>
    <name evidence="3" type="ordered locus">Hoch_1088</name>
</gene>
<organism evidence="3 4">
    <name type="scientific">Haliangium ochraceum (strain DSM 14365 / JCM 11303 / SMP-2)</name>
    <dbReference type="NCBI Taxonomy" id="502025"/>
    <lineage>
        <taxon>Bacteria</taxon>
        <taxon>Pseudomonadati</taxon>
        <taxon>Myxococcota</taxon>
        <taxon>Polyangia</taxon>
        <taxon>Haliangiales</taxon>
        <taxon>Kofleriaceae</taxon>
        <taxon>Haliangium</taxon>
    </lineage>
</organism>
<dbReference type="KEGG" id="hoh:Hoch_1088"/>
<feature type="transmembrane region" description="Helical" evidence="2">
    <location>
        <begin position="12"/>
        <end position="29"/>
    </location>
</feature>
<feature type="compositionally biased region" description="Polar residues" evidence="1">
    <location>
        <begin position="222"/>
        <end position="241"/>
    </location>
</feature>
<evidence type="ECO:0000256" key="1">
    <source>
        <dbReference type="SAM" id="MobiDB-lite"/>
    </source>
</evidence>
<keyword evidence="2" id="KW-1133">Transmembrane helix</keyword>
<feature type="region of interest" description="Disordered" evidence="1">
    <location>
        <begin position="277"/>
        <end position="362"/>
    </location>
</feature>
<dbReference type="AlphaFoldDB" id="D0LRX9"/>
<evidence type="ECO:0000256" key="2">
    <source>
        <dbReference type="SAM" id="Phobius"/>
    </source>
</evidence>
<evidence type="ECO:0000313" key="3">
    <source>
        <dbReference type="EMBL" id="ACY13676.1"/>
    </source>
</evidence>